<dbReference type="AlphaFoldDB" id="A0A4Y2X4M3"/>
<keyword evidence="1" id="KW-0812">Transmembrane</keyword>
<proteinExistence type="predicted"/>
<keyword evidence="1" id="KW-0472">Membrane</keyword>
<reference evidence="2 6" key="1">
    <citation type="journal article" date="2019" name="Sci. Rep.">
        <title>Orb-weaving spider Araneus ventricosus genome elucidates the spidroin gene catalogue.</title>
        <authorList>
            <person name="Kono N."/>
            <person name="Nakamura H."/>
            <person name="Ohtoshi R."/>
            <person name="Moran D.A.P."/>
            <person name="Shinohara A."/>
            <person name="Yoshida Y."/>
            <person name="Fujiwara M."/>
            <person name="Mori M."/>
            <person name="Tomita M."/>
            <person name="Arakawa K."/>
        </authorList>
    </citation>
    <scope>NUCLEOTIDE SEQUENCE [LARGE SCALE GENOMIC DNA]</scope>
</reference>
<protein>
    <submittedName>
        <fullName evidence="2">Uncharacterized protein</fullName>
    </submittedName>
</protein>
<dbReference type="EMBL" id="BGPR01069242">
    <property type="protein sequence ID" value="GBO42956.1"/>
    <property type="molecule type" value="Genomic_DNA"/>
</dbReference>
<name>A0A4Y2X4M3_ARAVE</name>
<dbReference type="EMBL" id="BGPR01069245">
    <property type="protein sequence ID" value="GBO42957.1"/>
    <property type="molecule type" value="Genomic_DNA"/>
</dbReference>
<evidence type="ECO:0000313" key="3">
    <source>
        <dbReference type="EMBL" id="GBO42954.1"/>
    </source>
</evidence>
<dbReference type="Proteomes" id="UP000499080">
    <property type="component" value="Unassembled WGS sequence"/>
</dbReference>
<dbReference type="EMBL" id="BGPR01069235">
    <property type="protein sequence ID" value="GBO42952.1"/>
    <property type="molecule type" value="Genomic_DNA"/>
</dbReference>
<comment type="caution">
    <text evidence="2">The sequence shown here is derived from an EMBL/GenBank/DDBJ whole genome shotgun (WGS) entry which is preliminary data.</text>
</comment>
<dbReference type="EMBL" id="BGPR01069240">
    <property type="protein sequence ID" value="GBO42954.1"/>
    <property type="molecule type" value="Genomic_DNA"/>
</dbReference>
<evidence type="ECO:0000313" key="4">
    <source>
        <dbReference type="EMBL" id="GBO42956.1"/>
    </source>
</evidence>
<keyword evidence="6" id="KW-1185">Reference proteome</keyword>
<evidence type="ECO:0000256" key="1">
    <source>
        <dbReference type="SAM" id="Phobius"/>
    </source>
</evidence>
<evidence type="ECO:0000313" key="6">
    <source>
        <dbReference type="Proteomes" id="UP000499080"/>
    </source>
</evidence>
<evidence type="ECO:0000313" key="5">
    <source>
        <dbReference type="EMBL" id="GBO42957.1"/>
    </source>
</evidence>
<sequence length="102" mass="11887">MGGENWTDYLKTGLMVTMVMSVVLDLESSCSDSVSLRRYCRWGYIKKFRQELSLLTLFPFQVASFLLLTSTSVSWASDVHFDIPKFMRPRSRETNHDWVLLL</sequence>
<gene>
    <name evidence="4" type="ORF">AVEN_14491_1</name>
    <name evidence="5" type="ORF">AVEN_158744_1</name>
    <name evidence="2" type="ORF">AVEN_2028_1</name>
    <name evidence="3" type="ORF">AVEN_264219_1</name>
</gene>
<accession>A0A4Y2X4M3</accession>
<feature type="transmembrane region" description="Helical" evidence="1">
    <location>
        <begin position="52"/>
        <end position="76"/>
    </location>
</feature>
<keyword evidence="1" id="KW-1133">Transmembrane helix</keyword>
<evidence type="ECO:0000313" key="2">
    <source>
        <dbReference type="EMBL" id="GBO42952.1"/>
    </source>
</evidence>
<organism evidence="2 6">
    <name type="scientific">Araneus ventricosus</name>
    <name type="common">Orbweaver spider</name>
    <name type="synonym">Epeira ventricosa</name>
    <dbReference type="NCBI Taxonomy" id="182803"/>
    <lineage>
        <taxon>Eukaryota</taxon>
        <taxon>Metazoa</taxon>
        <taxon>Ecdysozoa</taxon>
        <taxon>Arthropoda</taxon>
        <taxon>Chelicerata</taxon>
        <taxon>Arachnida</taxon>
        <taxon>Araneae</taxon>
        <taxon>Araneomorphae</taxon>
        <taxon>Entelegynae</taxon>
        <taxon>Araneoidea</taxon>
        <taxon>Araneidae</taxon>
        <taxon>Araneus</taxon>
    </lineage>
</organism>